<dbReference type="NCBIfam" id="NF038133">
    <property type="entry name" value="choice_anch_L"/>
    <property type="match status" value="1"/>
</dbReference>
<dbReference type="InterPro" id="IPR049804">
    <property type="entry name" value="Choice_anch_L"/>
</dbReference>
<evidence type="ECO:0000313" key="1">
    <source>
        <dbReference type="EMBL" id="TGV03003.1"/>
    </source>
</evidence>
<protein>
    <submittedName>
        <fullName evidence="1">T9SS type B sorting domain-containing protein</fullName>
    </submittedName>
</protein>
<keyword evidence="2" id="KW-1185">Reference proteome</keyword>
<accession>A0A4S1DYF4</accession>
<comment type="caution">
    <text evidence="1">The sequence shown here is derived from an EMBL/GenBank/DDBJ whole genome shotgun (WGS) entry which is preliminary data.</text>
</comment>
<reference evidence="1 2" key="1">
    <citation type="submission" date="2019-04" db="EMBL/GenBank/DDBJ databases">
        <authorList>
            <person name="Liu A."/>
        </authorList>
    </citation>
    <scope>NUCLEOTIDE SEQUENCE [LARGE SCALE GENOMIC DNA]</scope>
    <source>
        <strain evidence="1 2">RZ03</strain>
    </source>
</reference>
<dbReference type="NCBIfam" id="TIGR04131">
    <property type="entry name" value="Bac_Flav_CTERM"/>
    <property type="match status" value="1"/>
</dbReference>
<dbReference type="InterPro" id="IPR026341">
    <property type="entry name" value="T9SS_type_B"/>
</dbReference>
<evidence type="ECO:0000313" key="2">
    <source>
        <dbReference type="Proteomes" id="UP000307602"/>
    </source>
</evidence>
<dbReference type="Proteomes" id="UP000307602">
    <property type="component" value="Unassembled WGS sequence"/>
</dbReference>
<proteinExistence type="predicted"/>
<gene>
    <name evidence="1" type="ORF">EM932_08440</name>
</gene>
<name>A0A4S1DYF4_9FLAO</name>
<dbReference type="Pfam" id="PF13585">
    <property type="entry name" value="CHU_C"/>
    <property type="match status" value="1"/>
</dbReference>
<dbReference type="EMBL" id="SRSO01000009">
    <property type="protein sequence ID" value="TGV03003.1"/>
    <property type="molecule type" value="Genomic_DNA"/>
</dbReference>
<sequence>MRSIYYILLIIICGNNLVFSQQISVDSSVGLQQLIEDNLIDGCVDISNITSSVNGNAHGLPSYGYFERASSNFPFENGIILSTGSAESAGNGLITPPLSESSTTWGTDPDLETALGITNTLNATSIEFDIVSISNQIQFNYLFASEDYDGINPCLPISDSFVFLIRESTSTGPYQNIALVPGTSDPINTNNIRPNLLPACSPQNEQYFEGYNIGDTNYIGRSNVLTASTTITPNVQYHIKIIIADQNDGTFDSAVFIEGDSFTILDLGYDIETCASATLLDADIANPLATYAWYLDNNLIAGVNAPTYNAIVSGTYRVVVTVDLNGTSCPEEDEINVILNSEEPITPISDYELCDDASGDGTEIFDLSTRASDLAANISSIFSNYTFSYHYSEAEARANINEITAPISNTISPQPIYVRIDDSDSNCFAYTSFNLVVNELPNINTPSDVDVCDTDDSPDGITIIEVSDLTQRDDEITNSQSNLIVSYHRSSADADTGDNPITSPIANTNATEVIYVRVMNSLTGCVSTTTLSVNITISPIVNRDTQYLDACDRDMDGTANFNLESVLSDIIGGLGGVTPTFHESLDDANAGVNPIANTTNYQNINLEQQTIYVRIQDDTTGCASIVPLEIHTNLLITGTDLGDFALCDTNDIEGDTLEFNLTTLESFISNDLPNPVTVTFYETEPDRDGNANPITKGVPYEATSPTTLYLTLNDGNCTEIGDITLLVNPILQFNPANPIPYCDTDDDGIVTIDLHSLDNLVTNDNTNFSVTYFPSFTDADTNNITNQLPDFYTNTNPIEDIYARIANNDSGCATTNFFQIQVFSAPPANTPLPIILCDTSDGNPNGIVTINLNDIINDVVTDPTNLEIDFFTTFADADSTTPTNALSDSERIAYEANSQIIYIRVENTLTSTDCYNIVEQEIIVNTEPVIPTITPFQICQTGGGNTADFLLVDKDIEILDGQTGKAVFYFVNEIDATSGNTANAIDKSIIYQNLSSPQTIYVRVENITDPTCFDTSSFIIQVSPDPVYNVPTPFLTCDDTSNDGIEVFDLNEKIIEIQGPNPLEVLNITFHLTFPEAENGINPLPSTYTNTIRNQQTLFVRIESDDSLCHVVETININITAAPNINPPTTALIRCDEDYDGSTTFDLETSDLEILDQRELNLGILSINYFENFEDINQDDGLDNTNEIPNPSNFNSSAKTIFIKIANTLTECFSVAPLELRVNLPPPINTITTIPICDNDTNTFDLSTVDAMIVDDPSLVNISYHSSQSDADNNTASLNNIFNYTASSHTIFIRVSDITTGCFIAPSFNLQINPNPIANPIPDLITCDDDFDGFFEFDLLSLTENAILGTQNASDFSITFYNDLADAESGTNSIDNNYLAFDSETIYARIENNNTGCFDITAFNTRINPLPAVPIDDVVPLCIDNLPLIISAETGNPDDTYFWSTGATTSEILLDDISDVGNYSVTVTRPYLIGGDCPYTHSFSVIESEAATINFTTTVDFADPNSITVDIDTNNIGDYVFILDDGAPQTSNIFENVTFGKHTVTVRDLNGCMDISEDVVVIDIPKFVTPNSDGFYDTWHIVGIELLPGTIVHIYNRHGKLLKTLPHTSTGWDGTYNGQNMPSDDYWFSADVIQDGNTFNLTGHFALKR</sequence>
<dbReference type="OrthoDB" id="9765926at2"/>
<organism evidence="1 2">
    <name type="scientific">Flavivirga rizhaonensis</name>
    <dbReference type="NCBI Taxonomy" id="2559571"/>
    <lineage>
        <taxon>Bacteria</taxon>
        <taxon>Pseudomonadati</taxon>
        <taxon>Bacteroidota</taxon>
        <taxon>Flavobacteriia</taxon>
        <taxon>Flavobacteriales</taxon>
        <taxon>Flavobacteriaceae</taxon>
        <taxon>Flavivirga</taxon>
    </lineage>
</organism>
<dbReference type="RefSeq" id="WP_135876806.1">
    <property type="nucleotide sequence ID" value="NZ_SRSO01000009.1"/>
</dbReference>